<dbReference type="InterPro" id="IPR052398">
    <property type="entry name" value="Ubiquitin_hydrolase_53/54"/>
</dbReference>
<feature type="region of interest" description="Disordered" evidence="4">
    <location>
        <begin position="258"/>
        <end position="314"/>
    </location>
</feature>
<feature type="compositionally biased region" description="Low complexity" evidence="4">
    <location>
        <begin position="284"/>
        <end position="293"/>
    </location>
</feature>
<gene>
    <name evidence="6" type="ORF">LUZ62_047684</name>
</gene>
<feature type="compositionally biased region" description="Polar residues" evidence="4">
    <location>
        <begin position="305"/>
        <end position="314"/>
    </location>
</feature>
<dbReference type="InterPro" id="IPR001394">
    <property type="entry name" value="Peptidase_C19_UCH"/>
</dbReference>
<feature type="compositionally biased region" description="Basic and acidic residues" evidence="4">
    <location>
        <begin position="884"/>
        <end position="898"/>
    </location>
</feature>
<reference evidence="6" key="1">
    <citation type="submission" date="2022-08" db="EMBL/GenBank/DDBJ databases">
        <authorList>
            <person name="Marques A."/>
        </authorList>
    </citation>
    <scope>NUCLEOTIDE SEQUENCE</scope>
    <source>
        <strain evidence="6">RhyPub2mFocal</strain>
        <tissue evidence="6">Leaves</tissue>
    </source>
</reference>
<feature type="compositionally biased region" description="Polar residues" evidence="4">
    <location>
        <begin position="264"/>
        <end position="276"/>
    </location>
</feature>
<feature type="coiled-coil region" evidence="3">
    <location>
        <begin position="949"/>
        <end position="979"/>
    </location>
</feature>
<dbReference type="PROSITE" id="PS50235">
    <property type="entry name" value="USP_3"/>
    <property type="match status" value="1"/>
</dbReference>
<proteinExistence type="predicted"/>
<feature type="region of interest" description="Disordered" evidence="4">
    <location>
        <begin position="217"/>
        <end position="245"/>
    </location>
</feature>
<feature type="compositionally biased region" description="Basic residues" evidence="4">
    <location>
        <begin position="899"/>
        <end position="911"/>
    </location>
</feature>
<dbReference type="CDD" id="cd02257">
    <property type="entry name" value="Peptidase_C19"/>
    <property type="match status" value="1"/>
</dbReference>
<dbReference type="InterPro" id="IPR028889">
    <property type="entry name" value="USP"/>
</dbReference>
<evidence type="ECO:0000256" key="4">
    <source>
        <dbReference type="SAM" id="MobiDB-lite"/>
    </source>
</evidence>
<sequence>MGHKKRNPTHSTHSPTSAVPHAAAPSPCDPTPEIKSECEKSLTALRRGNHTKALRLMREALAKHGDSALVHRVHGTVHAKLTALIEDPGVKQRHVKAAIESAQRATELAPQSIEFSHFYASLLFDYMAESGGYELAVTECERALCVENPVDPAEESLHVSEETAASTPEARIGQVQGELRNLIQKCNLASISTWMKTLNEEKYRLIPVRSFNEQAEYRVPTGPAAAPPRRNNEIKKASKTPDERRKEIEVRVAAARLLQQQRADPSQSPSITSPGPQSEEEHSPAAASSSSSSGFHRRKPGSRKPVNSSSSNRMEQVRAYWNSMPAEKQLSLLKASIPELKSHYTNLKETAVLDLLSEALSFAEENGTWEFWICFKCGDKFSDAVSHLNHVSAHVGMLSDYAMEAIPEEVGPDWVGMLTDPSLKPIDVESVIRFSEGENNKNNNLLKDTDSDNSDYASPVNSLEGEVKENGDCNGLEKIECEVNGGNNAGRGPNKWPLSDDPERGKLLERIQSMFCFMIKHRCLSNRHVKKLLEFANDQIKALPLPSNFLFVCSEELEKTPLGLRLLDTSKLRAVLKFLQELCQTGGLARLAEKDASVGDADGAMKKSICLEIVKLDVDSSTLTIEAAESERDSRDANALYHWIYGGPSYADQLAAWARIREEKSNQVLELVQTLEKELSFCQNLCDRKLEHLGTSHMLELIENVREEKGLGYEEFLKKRYDELMEREGEEILVENSQDELDLIRSLVKEARQQFNVNHYVYEDGIGSRLRDIEGGDEDDWRMQDFGPAGDTFISDVISNKKDNISAELNKLDVRILRGVTGMRHLELKLGPASLFDYRLVLIPLIKSFLRTRLEELVDKDAKDRSDAAREAFLAELAKDDKKNSWKGESKQLNEKSKEKKKGRDHRKSKSPKGLSTDAVIHEETIENLDVAGDDNMDGISTDEAVNQDEEETKRLVEIEAEERKLEETLEYQRRLEEERKLEQTLEYQRRIEEEAKKQRHDLMTQSKTVVTNDQIDPESSNTGNSSPVVLEGISFGDFHFSEIRVGFNSEKQQDDVSKNEEPAQGQLETNVVGKQLGQLRASPVNDSNDGGARKTGKAGRQSNQKHRQESSKLQQKKIGELQSVDHASAKEADNGAKSLRQIHNDKEDEERFQEDIQKAVQRSLVWDSQIGTSDVASVTSENEAVGPGLKNAVGDYNCFLNVIIQSLWHINRFREEFLATCSLHSHISDPCVVCALYEIFVALNKASGGEGDAVEPTSLRLALSNLYPDSNFFQEKQMNDASEVLGVIFECLHNSFTSQKETETSSVGSWDCADSTCIAHSLFGMDIFEQMNCYNCQLESRRLKYTSFFHNINASALRTAKSMCVDSSFDELLKIVEMNHQLACDPEVGGCGKPNYIHHILSSPPHVFMTVLGWQHMKEKPEDISATLAGITTEIDISVMYRGIDKGRKHHLVSVVCYYGQHYHCFAYENERWVMFDDQTVKVVGSWDDVIVMFACFSCFPYLVTRSNTSKKHFHDWYVQYMGFDGHSFGHFTFHSINM</sequence>
<dbReference type="SUPFAM" id="SSF54001">
    <property type="entry name" value="Cysteine proteinases"/>
    <property type="match status" value="1"/>
</dbReference>
<dbReference type="Pfam" id="PF00443">
    <property type="entry name" value="UCH"/>
    <property type="match status" value="1"/>
</dbReference>
<feature type="region of interest" description="Disordered" evidence="4">
    <location>
        <begin position="1"/>
        <end position="34"/>
    </location>
</feature>
<dbReference type="Gene3D" id="3.90.70.10">
    <property type="entry name" value="Cysteine proteinases"/>
    <property type="match status" value="1"/>
</dbReference>
<dbReference type="Pfam" id="PF04781">
    <property type="entry name" value="DUF627"/>
    <property type="match status" value="1"/>
</dbReference>
<dbReference type="GO" id="GO:0016579">
    <property type="term" value="P:protein deubiquitination"/>
    <property type="evidence" value="ECO:0007669"/>
    <property type="project" value="InterPro"/>
</dbReference>
<feature type="region of interest" description="Disordered" evidence="4">
    <location>
        <begin position="1050"/>
        <end position="1116"/>
    </location>
</feature>
<evidence type="ECO:0000259" key="5">
    <source>
        <dbReference type="PROSITE" id="PS50235"/>
    </source>
</evidence>
<dbReference type="InterPro" id="IPR038765">
    <property type="entry name" value="Papain-like_cys_pep_sf"/>
</dbReference>
<feature type="domain" description="USP" evidence="5">
    <location>
        <begin position="1188"/>
        <end position="1510"/>
    </location>
</feature>
<evidence type="ECO:0000256" key="1">
    <source>
        <dbReference type="ARBA" id="ARBA00022786"/>
    </source>
</evidence>
<feature type="region of interest" description="Disordered" evidence="4">
    <location>
        <begin position="997"/>
        <end position="1029"/>
    </location>
</feature>
<organism evidence="6 7">
    <name type="scientific">Rhynchospora pubera</name>
    <dbReference type="NCBI Taxonomy" id="906938"/>
    <lineage>
        <taxon>Eukaryota</taxon>
        <taxon>Viridiplantae</taxon>
        <taxon>Streptophyta</taxon>
        <taxon>Embryophyta</taxon>
        <taxon>Tracheophyta</taxon>
        <taxon>Spermatophyta</taxon>
        <taxon>Magnoliopsida</taxon>
        <taxon>Liliopsida</taxon>
        <taxon>Poales</taxon>
        <taxon>Cyperaceae</taxon>
        <taxon>Cyperoideae</taxon>
        <taxon>Rhynchosporeae</taxon>
        <taxon>Rhynchospora</taxon>
    </lineage>
</organism>
<dbReference type="InterPro" id="IPR006865">
    <property type="entry name" value="DUF629"/>
</dbReference>
<dbReference type="InterPro" id="IPR013087">
    <property type="entry name" value="Znf_C2H2_type"/>
</dbReference>
<keyword evidence="2 6" id="KW-0378">Hydrolase</keyword>
<evidence type="ECO:0000256" key="2">
    <source>
        <dbReference type="ARBA" id="ARBA00022801"/>
    </source>
</evidence>
<accession>A0AAV8FT63</accession>
<feature type="compositionally biased region" description="Basic and acidic residues" evidence="4">
    <location>
        <begin position="230"/>
        <end position="245"/>
    </location>
</feature>
<dbReference type="Proteomes" id="UP001140206">
    <property type="component" value="Chromosome 2"/>
</dbReference>
<dbReference type="Gene3D" id="1.25.40.10">
    <property type="entry name" value="Tetratricopeptide repeat domain"/>
    <property type="match status" value="1"/>
</dbReference>
<feature type="compositionally biased region" description="Polar residues" evidence="4">
    <location>
        <begin position="1004"/>
        <end position="1028"/>
    </location>
</feature>
<dbReference type="PANTHER" id="PTHR22975">
    <property type="entry name" value="UBIQUITIN SPECIFIC PROTEINASE"/>
    <property type="match status" value="1"/>
</dbReference>
<dbReference type="InterPro" id="IPR006866">
    <property type="entry name" value="DUF627_N"/>
</dbReference>
<dbReference type="GO" id="GO:0004843">
    <property type="term" value="F:cysteine-type deubiquitinase activity"/>
    <property type="evidence" value="ECO:0007669"/>
    <property type="project" value="InterPro"/>
</dbReference>
<evidence type="ECO:0000313" key="6">
    <source>
        <dbReference type="EMBL" id="KAJ4796438.1"/>
    </source>
</evidence>
<dbReference type="Pfam" id="PF04780">
    <property type="entry name" value="DUF629"/>
    <property type="match status" value="1"/>
</dbReference>
<keyword evidence="1" id="KW-0833">Ubl conjugation pathway</keyword>
<dbReference type="SUPFAM" id="SSF48452">
    <property type="entry name" value="TPR-like"/>
    <property type="match status" value="1"/>
</dbReference>
<feature type="compositionally biased region" description="Basic and acidic residues" evidence="4">
    <location>
        <begin position="1052"/>
        <end position="1062"/>
    </location>
</feature>
<keyword evidence="7" id="KW-1185">Reference proteome</keyword>
<dbReference type="EMBL" id="JAMFTS010000002">
    <property type="protein sequence ID" value="KAJ4796438.1"/>
    <property type="molecule type" value="Genomic_DNA"/>
</dbReference>
<dbReference type="PANTHER" id="PTHR22975:SF9">
    <property type="entry name" value="ECHINUS SPLICE FORM 3"/>
    <property type="match status" value="1"/>
</dbReference>
<protein>
    <submittedName>
        <fullName evidence="6">Ubiquitin carboxyl-terminal hydrolase-related protein</fullName>
    </submittedName>
</protein>
<evidence type="ECO:0000313" key="7">
    <source>
        <dbReference type="Proteomes" id="UP001140206"/>
    </source>
</evidence>
<evidence type="ECO:0000256" key="3">
    <source>
        <dbReference type="SAM" id="Coils"/>
    </source>
</evidence>
<feature type="region of interest" description="Disordered" evidence="4">
    <location>
        <begin position="884"/>
        <end position="920"/>
    </location>
</feature>
<name>A0AAV8FT63_9POAL</name>
<comment type="caution">
    <text evidence="6">The sequence shown here is derived from an EMBL/GenBank/DDBJ whole genome shotgun (WGS) entry which is preliminary data.</text>
</comment>
<dbReference type="CDD" id="cd22249">
    <property type="entry name" value="UDM1_RNF168_RNF169-like"/>
    <property type="match status" value="1"/>
</dbReference>
<dbReference type="InterPro" id="IPR011990">
    <property type="entry name" value="TPR-like_helical_dom_sf"/>
</dbReference>
<dbReference type="PROSITE" id="PS00028">
    <property type="entry name" value="ZINC_FINGER_C2H2_1"/>
    <property type="match status" value="1"/>
</dbReference>
<keyword evidence="3" id="KW-0175">Coiled coil</keyword>